<dbReference type="Gene3D" id="1.10.287.130">
    <property type="match status" value="1"/>
</dbReference>
<protein>
    <recommendedName>
        <fullName evidence="3">histidine kinase</fullName>
        <ecNumber evidence="3">2.7.13.3</ecNumber>
    </recommendedName>
</protein>
<dbReference type="SMART" id="SM00387">
    <property type="entry name" value="HATPase_c"/>
    <property type="match status" value="1"/>
</dbReference>
<dbReference type="FunFam" id="3.30.565.10:FF:000010">
    <property type="entry name" value="Sensor histidine kinase RcsC"/>
    <property type="match status" value="1"/>
</dbReference>
<feature type="domain" description="Histidine kinase" evidence="14">
    <location>
        <begin position="165"/>
        <end position="386"/>
    </location>
</feature>
<dbReference type="InterPro" id="IPR003594">
    <property type="entry name" value="HATPase_dom"/>
</dbReference>
<name>A0A2U2BZT6_9BACT</name>
<comment type="catalytic activity">
    <reaction evidence="1">
        <text>ATP + protein L-histidine = ADP + protein N-phospho-L-histidine.</text>
        <dbReference type="EC" id="2.7.13.3"/>
    </reaction>
</comment>
<gene>
    <name evidence="17" type="ORF">DF188_07100</name>
</gene>
<evidence type="ECO:0000256" key="4">
    <source>
        <dbReference type="ARBA" id="ARBA00022475"/>
    </source>
</evidence>
<dbReference type="STRING" id="28200.GCA_001572935_01415"/>
<comment type="caution">
    <text evidence="17">The sequence shown here is derived from an EMBL/GenBank/DDBJ whole genome shotgun (WGS) entry which is preliminary data.</text>
</comment>
<dbReference type="Pfam" id="PF00072">
    <property type="entry name" value="Response_reg"/>
    <property type="match status" value="1"/>
</dbReference>
<dbReference type="GO" id="GO:0005524">
    <property type="term" value="F:ATP binding"/>
    <property type="evidence" value="ECO:0007669"/>
    <property type="project" value="UniProtKB-KW"/>
</dbReference>
<dbReference type="SUPFAM" id="SSF52172">
    <property type="entry name" value="CheY-like"/>
    <property type="match status" value="1"/>
</dbReference>
<dbReference type="SMART" id="SM00448">
    <property type="entry name" value="REC"/>
    <property type="match status" value="1"/>
</dbReference>
<sequence>MMEFFKKLFLKKTKLQTEKIEKILNSQKNILIVTDGKQLITANKAFFDFFSYNTLEDFKKDYNCICDHFIKEDGFLQTKMGEITWVEYILKNPNLNHLAKIDNFKETHIFKVFAKKIDGEENFKNIEVVVTFEDITQELRVNEKLKYQKEKLENINRLKLQFLANISHELRTPLNAIVGFTELLFDTDLDENQYKLLKKIDNSSNILVNTIQSVLTLANIEDKSIQIEKSRFTFLELEKDIEDIYIKLAINSDNKFEINIDEKLPSSVVSDKALILQILSNLLSNAFKFTKNGSIKLDISLVELSKNIAKIRFSICDTGIGISKEFQNRIFEEFFQTDISNTRDYSGAGLGLSICQNIAKILNTKIELKSKLGEGSEFYFIVDIEANEEDNQKISEYPIFEDIAILVAEDNITNQELIKIILEKSNIKVTIAKNGKEAVELFSKNRFDLILMDLQMPGLSGFDATKKIREIDKQIPIVALTASNLIEDREKANEVLMDDFLIKPIDTEILYNVLIKYIKKLKGVKISYKTIKNEPLNNILNLNVLKNKISDNKQIEMILRKFLEELEDDFKDIIEYLLNSNEKAKTLVHSLKGLSGNIGANRLFDICVKIDNKFKKAVSIDPSDIKILKDEIENIKNELNFLGSIFKDESNKVLNNDKFDENKAFLIIKNYIKKLKDSDMLSKDDLEILYDNLFRLTNDSSILISLEKEIDDFEYEKAIEILKNVIESGNFN</sequence>
<evidence type="ECO:0000313" key="18">
    <source>
        <dbReference type="Proteomes" id="UP000245014"/>
    </source>
</evidence>
<dbReference type="SUPFAM" id="SSF47384">
    <property type="entry name" value="Homodimeric domain of signal transducing histidine kinase"/>
    <property type="match status" value="1"/>
</dbReference>
<evidence type="ECO:0000256" key="11">
    <source>
        <dbReference type="ARBA" id="ARBA00023136"/>
    </source>
</evidence>
<dbReference type="Gene3D" id="3.40.50.2300">
    <property type="match status" value="1"/>
</dbReference>
<feature type="modified residue" description="Phosphohistidine" evidence="12">
    <location>
        <position position="589"/>
    </location>
</feature>
<dbReference type="PANTHER" id="PTHR45339">
    <property type="entry name" value="HYBRID SIGNAL TRANSDUCTION HISTIDINE KINASE J"/>
    <property type="match status" value="1"/>
</dbReference>
<dbReference type="SMART" id="SM00388">
    <property type="entry name" value="HisKA"/>
    <property type="match status" value="1"/>
</dbReference>
<dbReference type="InterPro" id="IPR001789">
    <property type="entry name" value="Sig_transdc_resp-reg_receiver"/>
</dbReference>
<dbReference type="InterPro" id="IPR011006">
    <property type="entry name" value="CheY-like_superfamily"/>
</dbReference>
<evidence type="ECO:0000256" key="12">
    <source>
        <dbReference type="PROSITE-ProRule" id="PRU00110"/>
    </source>
</evidence>
<keyword evidence="7" id="KW-0547">Nucleotide-binding</keyword>
<feature type="domain" description="Response regulatory" evidence="15">
    <location>
        <begin position="404"/>
        <end position="518"/>
    </location>
</feature>
<dbReference type="CDD" id="cd00082">
    <property type="entry name" value="HisKA"/>
    <property type="match status" value="1"/>
</dbReference>
<evidence type="ECO:0000256" key="1">
    <source>
        <dbReference type="ARBA" id="ARBA00000085"/>
    </source>
</evidence>
<evidence type="ECO:0000259" key="16">
    <source>
        <dbReference type="PROSITE" id="PS50894"/>
    </source>
</evidence>
<dbReference type="Proteomes" id="UP000245014">
    <property type="component" value="Unassembled WGS sequence"/>
</dbReference>
<keyword evidence="8" id="KW-0067">ATP-binding</keyword>
<dbReference type="CDD" id="cd17546">
    <property type="entry name" value="REC_hyHK_CKI1_RcsC-like"/>
    <property type="match status" value="1"/>
</dbReference>
<dbReference type="SUPFAM" id="SSF55874">
    <property type="entry name" value="ATPase domain of HSP90 chaperone/DNA topoisomerase II/histidine kinase"/>
    <property type="match status" value="1"/>
</dbReference>
<keyword evidence="11" id="KW-0472">Membrane</keyword>
<dbReference type="AlphaFoldDB" id="A0A2U2BZT6"/>
<dbReference type="PRINTS" id="PR00344">
    <property type="entry name" value="BCTRLSENSOR"/>
</dbReference>
<dbReference type="PROSITE" id="PS50110">
    <property type="entry name" value="RESPONSE_REGULATORY"/>
    <property type="match status" value="1"/>
</dbReference>
<dbReference type="Gene3D" id="1.20.120.160">
    <property type="entry name" value="HPT domain"/>
    <property type="match status" value="1"/>
</dbReference>
<keyword evidence="4" id="KW-1003">Cell membrane</keyword>
<accession>A0A2U2BZT6</accession>
<dbReference type="CDD" id="cd16922">
    <property type="entry name" value="HATPase_EvgS-ArcB-TorS-like"/>
    <property type="match status" value="1"/>
</dbReference>
<evidence type="ECO:0000313" key="17">
    <source>
        <dbReference type="EMBL" id="PWE20939.1"/>
    </source>
</evidence>
<dbReference type="EMBL" id="QEYI01000005">
    <property type="protein sequence ID" value="PWE20939.1"/>
    <property type="molecule type" value="Genomic_DNA"/>
</dbReference>
<evidence type="ECO:0000256" key="5">
    <source>
        <dbReference type="ARBA" id="ARBA00022553"/>
    </source>
</evidence>
<evidence type="ECO:0000256" key="6">
    <source>
        <dbReference type="ARBA" id="ARBA00022692"/>
    </source>
</evidence>
<dbReference type="InterPro" id="IPR005467">
    <property type="entry name" value="His_kinase_dom"/>
</dbReference>
<keyword evidence="9" id="KW-1133">Transmembrane helix</keyword>
<feature type="domain" description="HPt" evidence="16">
    <location>
        <begin position="551"/>
        <end position="649"/>
    </location>
</feature>
<evidence type="ECO:0000256" key="10">
    <source>
        <dbReference type="ARBA" id="ARBA00023012"/>
    </source>
</evidence>
<dbReference type="SUPFAM" id="SSF47226">
    <property type="entry name" value="Histidine-containing phosphotransfer domain, HPT domain"/>
    <property type="match status" value="1"/>
</dbReference>
<dbReference type="CDD" id="cd00088">
    <property type="entry name" value="HPT"/>
    <property type="match status" value="1"/>
</dbReference>
<keyword evidence="6" id="KW-0812">Transmembrane</keyword>
<dbReference type="InterPro" id="IPR036890">
    <property type="entry name" value="HATPase_C_sf"/>
</dbReference>
<evidence type="ECO:0000256" key="13">
    <source>
        <dbReference type="PROSITE-ProRule" id="PRU00169"/>
    </source>
</evidence>
<dbReference type="GO" id="GO:0005886">
    <property type="term" value="C:plasma membrane"/>
    <property type="evidence" value="ECO:0007669"/>
    <property type="project" value="UniProtKB-SubCell"/>
</dbReference>
<dbReference type="InterPro" id="IPR003661">
    <property type="entry name" value="HisK_dim/P_dom"/>
</dbReference>
<dbReference type="InterPro" id="IPR004358">
    <property type="entry name" value="Sig_transdc_His_kin-like_C"/>
</dbReference>
<keyword evidence="5 13" id="KW-0597">Phosphoprotein</keyword>
<dbReference type="Gene3D" id="3.30.565.10">
    <property type="entry name" value="Histidine kinase-like ATPase, C-terminal domain"/>
    <property type="match status" value="1"/>
</dbReference>
<reference evidence="17 18" key="1">
    <citation type="submission" date="2018-05" db="EMBL/GenBank/DDBJ databases">
        <title>Antimicrobial susceptibility testing and genomic analysis of Arcobacter skirrowii strains and one Arcobacter butzleri isolated from German poultry farms.</title>
        <authorList>
            <person name="Haenel I."/>
            <person name="Hotzel H."/>
            <person name="Tomaso H."/>
            <person name="Busch A."/>
        </authorList>
    </citation>
    <scope>NUCLEOTIDE SEQUENCE [LARGE SCALE GENOMIC DNA]</scope>
    <source>
        <strain evidence="18">v</strain>
    </source>
</reference>
<dbReference type="Pfam" id="PF00512">
    <property type="entry name" value="HisKA"/>
    <property type="match status" value="1"/>
</dbReference>
<evidence type="ECO:0000256" key="3">
    <source>
        <dbReference type="ARBA" id="ARBA00012438"/>
    </source>
</evidence>
<evidence type="ECO:0000259" key="15">
    <source>
        <dbReference type="PROSITE" id="PS50110"/>
    </source>
</evidence>
<dbReference type="Pfam" id="PF02518">
    <property type="entry name" value="HATPase_c"/>
    <property type="match status" value="1"/>
</dbReference>
<keyword evidence="10" id="KW-0902">Two-component regulatory system</keyword>
<dbReference type="GO" id="GO:0000155">
    <property type="term" value="F:phosphorelay sensor kinase activity"/>
    <property type="evidence" value="ECO:0007669"/>
    <property type="project" value="InterPro"/>
</dbReference>
<dbReference type="PROSITE" id="PS50109">
    <property type="entry name" value="HIS_KIN"/>
    <property type="match status" value="1"/>
</dbReference>
<dbReference type="PANTHER" id="PTHR45339:SF1">
    <property type="entry name" value="HYBRID SIGNAL TRANSDUCTION HISTIDINE KINASE J"/>
    <property type="match status" value="1"/>
</dbReference>
<evidence type="ECO:0000259" key="14">
    <source>
        <dbReference type="PROSITE" id="PS50109"/>
    </source>
</evidence>
<evidence type="ECO:0000256" key="7">
    <source>
        <dbReference type="ARBA" id="ARBA00022741"/>
    </source>
</evidence>
<evidence type="ECO:0000256" key="8">
    <source>
        <dbReference type="ARBA" id="ARBA00022840"/>
    </source>
</evidence>
<organism evidence="17 18">
    <name type="scientific">Aliarcobacter skirrowii</name>
    <dbReference type="NCBI Taxonomy" id="28200"/>
    <lineage>
        <taxon>Bacteria</taxon>
        <taxon>Pseudomonadati</taxon>
        <taxon>Campylobacterota</taxon>
        <taxon>Epsilonproteobacteria</taxon>
        <taxon>Campylobacterales</taxon>
        <taxon>Arcobacteraceae</taxon>
        <taxon>Aliarcobacter</taxon>
    </lineage>
</organism>
<proteinExistence type="predicted"/>
<dbReference type="InterPro" id="IPR036097">
    <property type="entry name" value="HisK_dim/P_sf"/>
</dbReference>
<dbReference type="Pfam" id="PF01627">
    <property type="entry name" value="Hpt"/>
    <property type="match status" value="1"/>
</dbReference>
<dbReference type="InterPro" id="IPR008207">
    <property type="entry name" value="Sig_transdc_His_kin_Hpt_dom"/>
</dbReference>
<evidence type="ECO:0000256" key="2">
    <source>
        <dbReference type="ARBA" id="ARBA00004651"/>
    </source>
</evidence>
<dbReference type="InterPro" id="IPR036641">
    <property type="entry name" value="HPT_dom_sf"/>
</dbReference>
<dbReference type="EC" id="2.7.13.3" evidence="3"/>
<comment type="subcellular location">
    <subcellularLocation>
        <location evidence="2">Cell membrane</location>
        <topology evidence="2">Multi-pass membrane protein</topology>
    </subcellularLocation>
</comment>
<evidence type="ECO:0000256" key="9">
    <source>
        <dbReference type="ARBA" id="ARBA00022989"/>
    </source>
</evidence>
<dbReference type="PROSITE" id="PS50894">
    <property type="entry name" value="HPT"/>
    <property type="match status" value="1"/>
</dbReference>
<feature type="modified residue" description="4-aspartylphosphate" evidence="13">
    <location>
        <position position="453"/>
    </location>
</feature>